<dbReference type="GO" id="GO:0006260">
    <property type="term" value="P:DNA replication"/>
    <property type="evidence" value="ECO:0007669"/>
    <property type="project" value="UniProtKB-KW"/>
</dbReference>
<keyword evidence="7 13" id="KW-0863">Zinc-finger</keyword>
<evidence type="ECO:0000256" key="9">
    <source>
        <dbReference type="ARBA" id="ARBA00023016"/>
    </source>
</evidence>
<dbReference type="SMART" id="SM00271">
    <property type="entry name" value="DnaJ"/>
    <property type="match status" value="1"/>
</dbReference>
<feature type="repeat" description="CXXCXGXG motif" evidence="13">
    <location>
        <begin position="198"/>
        <end position="205"/>
    </location>
</feature>
<evidence type="ECO:0000256" key="10">
    <source>
        <dbReference type="ARBA" id="ARBA00023186"/>
    </source>
</evidence>
<evidence type="ECO:0000256" key="2">
    <source>
        <dbReference type="ARBA" id="ARBA00011738"/>
    </source>
</evidence>
<gene>
    <name evidence="13" type="primary">dnaJ</name>
    <name evidence="17" type="ORF">IQ35_01634</name>
</gene>
<evidence type="ECO:0000259" key="16">
    <source>
        <dbReference type="PROSITE" id="PS51188"/>
    </source>
</evidence>
<feature type="binding site" evidence="13">
    <location>
        <position position="176"/>
    </location>
    <ligand>
        <name>Zn(2+)</name>
        <dbReference type="ChEBI" id="CHEBI:29105"/>
        <label>2</label>
    </ligand>
</feature>
<feature type="domain" description="J" evidence="15">
    <location>
        <begin position="12"/>
        <end position="77"/>
    </location>
</feature>
<feature type="binding site" evidence="13">
    <location>
        <position position="159"/>
    </location>
    <ligand>
        <name>Zn(2+)</name>
        <dbReference type="ChEBI" id="CHEBI:29105"/>
        <label>1</label>
    </ligand>
</feature>
<dbReference type="Proteomes" id="UP000316624">
    <property type="component" value="Unassembled WGS sequence"/>
</dbReference>
<comment type="function">
    <text evidence="13">Participates actively in the response to hyperosmotic and heat shock by preventing the aggregation of stress-denatured proteins and by disaggregating proteins, also in an autonomous, DnaK-independent fashion. Unfolded proteins bind initially to DnaJ; upon interaction with the DnaJ-bound protein, DnaK hydrolyzes its bound ATP, resulting in the formation of a stable complex. GrpE releases ADP from DnaK; ATP binding to DnaK triggers the release of the substrate protein, thus completing the reaction cycle. Several rounds of ATP-dependent interactions between DnaJ, DnaK and GrpE are required for fully efficient folding. Also involved, together with DnaK and GrpE, in the DNA replication of plasmids through activation of initiation proteins.</text>
</comment>
<dbReference type="SUPFAM" id="SSF49493">
    <property type="entry name" value="HSP40/DnaJ peptide-binding domain"/>
    <property type="match status" value="2"/>
</dbReference>
<name>A0A562KG84_SPHWJ</name>
<dbReference type="PANTHER" id="PTHR43096:SF48">
    <property type="entry name" value="CHAPERONE PROTEIN DNAJ"/>
    <property type="match status" value="1"/>
</dbReference>
<evidence type="ECO:0000256" key="14">
    <source>
        <dbReference type="PROSITE-ProRule" id="PRU00546"/>
    </source>
</evidence>
<dbReference type="AlphaFoldDB" id="A0A562KG84"/>
<proteinExistence type="inferred from homology"/>
<dbReference type="InterPro" id="IPR036869">
    <property type="entry name" value="J_dom_sf"/>
</dbReference>
<dbReference type="GO" id="GO:0009408">
    <property type="term" value="P:response to heat"/>
    <property type="evidence" value="ECO:0007669"/>
    <property type="project" value="InterPro"/>
</dbReference>
<evidence type="ECO:0000313" key="18">
    <source>
        <dbReference type="Proteomes" id="UP000316624"/>
    </source>
</evidence>
<organism evidence="17 18">
    <name type="scientific">Sphingobium wenxiniae (strain DSM 21828 / CGMCC 1.7748 / JZ-1)</name>
    <dbReference type="NCBI Taxonomy" id="595605"/>
    <lineage>
        <taxon>Bacteria</taxon>
        <taxon>Pseudomonadati</taxon>
        <taxon>Pseudomonadota</taxon>
        <taxon>Alphaproteobacteria</taxon>
        <taxon>Sphingomonadales</taxon>
        <taxon>Sphingomonadaceae</taxon>
        <taxon>Sphingobium</taxon>
    </lineage>
</organism>
<dbReference type="Gene3D" id="1.10.287.110">
    <property type="entry name" value="DnaJ domain"/>
    <property type="match status" value="1"/>
</dbReference>
<evidence type="ECO:0000259" key="15">
    <source>
        <dbReference type="PROSITE" id="PS50076"/>
    </source>
</evidence>
<dbReference type="GO" id="GO:0051082">
    <property type="term" value="F:unfolded protein binding"/>
    <property type="evidence" value="ECO:0007669"/>
    <property type="project" value="UniProtKB-UniRule"/>
</dbReference>
<evidence type="ECO:0000256" key="12">
    <source>
        <dbReference type="ARBA" id="ARBA00067609"/>
    </source>
</evidence>
<evidence type="ECO:0000256" key="5">
    <source>
        <dbReference type="ARBA" id="ARBA00022723"/>
    </source>
</evidence>
<comment type="subunit">
    <text evidence="2 13">Homodimer.</text>
</comment>
<dbReference type="InterPro" id="IPR018253">
    <property type="entry name" value="DnaJ_domain_CS"/>
</dbReference>
<comment type="similarity">
    <text evidence="11 13">Belongs to the DnaJ family.</text>
</comment>
<feature type="binding site" evidence="13">
    <location>
        <position position="198"/>
    </location>
    <ligand>
        <name>Zn(2+)</name>
        <dbReference type="ChEBI" id="CHEBI:29105"/>
        <label>2</label>
    </ligand>
</feature>
<dbReference type="InterPro" id="IPR008971">
    <property type="entry name" value="HSP40/DnaJ_pept-bd"/>
</dbReference>
<dbReference type="InterPro" id="IPR001623">
    <property type="entry name" value="DnaJ_domain"/>
</dbReference>
<comment type="caution">
    <text evidence="17">The sequence shown here is derived from an EMBL/GenBank/DDBJ whole genome shotgun (WGS) entry which is preliminary data.</text>
</comment>
<evidence type="ECO:0000256" key="4">
    <source>
        <dbReference type="ARBA" id="ARBA00022705"/>
    </source>
</evidence>
<dbReference type="FunFam" id="2.10.230.10:FF:000002">
    <property type="entry name" value="Molecular chaperone DnaJ"/>
    <property type="match status" value="1"/>
</dbReference>
<dbReference type="EMBL" id="VLKK01000005">
    <property type="protein sequence ID" value="TWH94392.1"/>
    <property type="molecule type" value="Genomic_DNA"/>
</dbReference>
<feature type="binding site" evidence="13">
    <location>
        <position position="162"/>
    </location>
    <ligand>
        <name>Zn(2+)</name>
        <dbReference type="ChEBI" id="CHEBI:29105"/>
        <label>1</label>
    </ligand>
</feature>
<evidence type="ECO:0000256" key="8">
    <source>
        <dbReference type="ARBA" id="ARBA00022833"/>
    </source>
</evidence>
<keyword evidence="6 13" id="KW-0677">Repeat</keyword>
<protein>
    <recommendedName>
        <fullName evidence="12 13">Chaperone protein DnaJ</fullName>
    </recommendedName>
</protein>
<evidence type="ECO:0000256" key="1">
    <source>
        <dbReference type="ARBA" id="ARBA00004496"/>
    </source>
</evidence>
<keyword evidence="9 13" id="KW-0346">Stress response</keyword>
<dbReference type="GO" id="GO:0005737">
    <property type="term" value="C:cytoplasm"/>
    <property type="evidence" value="ECO:0007669"/>
    <property type="project" value="UniProtKB-SubCell"/>
</dbReference>
<dbReference type="GO" id="GO:0031072">
    <property type="term" value="F:heat shock protein binding"/>
    <property type="evidence" value="ECO:0007669"/>
    <property type="project" value="InterPro"/>
</dbReference>
<feature type="binding site" evidence="13">
    <location>
        <position position="212"/>
    </location>
    <ligand>
        <name>Zn(2+)</name>
        <dbReference type="ChEBI" id="CHEBI:29105"/>
        <label>1</label>
    </ligand>
</feature>
<evidence type="ECO:0000256" key="13">
    <source>
        <dbReference type="HAMAP-Rule" id="MF_01152"/>
    </source>
</evidence>
<dbReference type="CDD" id="cd10747">
    <property type="entry name" value="DnaJ_C"/>
    <property type="match status" value="1"/>
</dbReference>
<evidence type="ECO:0000256" key="6">
    <source>
        <dbReference type="ARBA" id="ARBA00022737"/>
    </source>
</evidence>
<dbReference type="PROSITE" id="PS50076">
    <property type="entry name" value="DNAJ_2"/>
    <property type="match status" value="1"/>
</dbReference>
<dbReference type="NCBIfam" id="TIGR02349">
    <property type="entry name" value="DnaJ_bact"/>
    <property type="match status" value="1"/>
</dbReference>
<dbReference type="PROSITE" id="PS00636">
    <property type="entry name" value="DNAJ_1"/>
    <property type="match status" value="1"/>
</dbReference>
<dbReference type="PRINTS" id="PR00625">
    <property type="entry name" value="JDOMAIN"/>
</dbReference>
<feature type="zinc finger region" description="CR-type" evidence="14">
    <location>
        <begin position="146"/>
        <end position="224"/>
    </location>
</feature>
<keyword evidence="18" id="KW-1185">Reference proteome</keyword>
<dbReference type="Pfam" id="PF00226">
    <property type="entry name" value="DnaJ"/>
    <property type="match status" value="1"/>
</dbReference>
<keyword evidence="10 13" id="KW-0143">Chaperone</keyword>
<keyword evidence="8 13" id="KW-0862">Zinc</keyword>
<dbReference type="SUPFAM" id="SSF46565">
    <property type="entry name" value="Chaperone J-domain"/>
    <property type="match status" value="1"/>
</dbReference>
<keyword evidence="3 13" id="KW-0963">Cytoplasm</keyword>
<dbReference type="Pfam" id="PF01556">
    <property type="entry name" value="DnaJ_C"/>
    <property type="match status" value="1"/>
</dbReference>
<dbReference type="InterPro" id="IPR036410">
    <property type="entry name" value="HSP_DnaJ_Cys-rich_dom_sf"/>
</dbReference>
<dbReference type="InterPro" id="IPR012724">
    <property type="entry name" value="DnaJ"/>
</dbReference>
<reference evidence="17 18" key="1">
    <citation type="journal article" date="2015" name="Stand. Genomic Sci.">
        <title>Genomic Encyclopedia of Bacterial and Archaeal Type Strains, Phase III: the genomes of soil and plant-associated and newly described type strains.</title>
        <authorList>
            <person name="Whitman W.B."/>
            <person name="Woyke T."/>
            <person name="Klenk H.P."/>
            <person name="Zhou Y."/>
            <person name="Lilburn T.G."/>
            <person name="Beck B.J."/>
            <person name="De Vos P."/>
            <person name="Vandamme P."/>
            <person name="Eisen J.A."/>
            <person name="Garrity G."/>
            <person name="Hugenholtz P."/>
            <person name="Kyrpides N.C."/>
        </authorList>
    </citation>
    <scope>NUCLEOTIDE SEQUENCE [LARGE SCALE GENOMIC DNA]</scope>
    <source>
        <strain evidence="17 18">CGMCC 1.7748</strain>
    </source>
</reference>
<dbReference type="PANTHER" id="PTHR43096">
    <property type="entry name" value="DNAJ HOMOLOG 1, MITOCHONDRIAL-RELATED"/>
    <property type="match status" value="1"/>
</dbReference>
<feature type="binding site" evidence="13">
    <location>
        <position position="179"/>
    </location>
    <ligand>
        <name>Zn(2+)</name>
        <dbReference type="ChEBI" id="CHEBI:29105"/>
        <label>2</label>
    </ligand>
</feature>
<feature type="repeat" description="CXXCXGXG motif" evidence="13">
    <location>
        <begin position="212"/>
        <end position="219"/>
    </location>
</feature>
<dbReference type="NCBIfam" id="NF008035">
    <property type="entry name" value="PRK10767.1"/>
    <property type="match status" value="1"/>
</dbReference>
<dbReference type="Gene3D" id="2.10.230.10">
    <property type="entry name" value="Heat shock protein DnaJ, cysteine-rich domain"/>
    <property type="match status" value="1"/>
</dbReference>
<feature type="domain" description="CR-type" evidence="16">
    <location>
        <begin position="146"/>
        <end position="224"/>
    </location>
</feature>
<dbReference type="Gene3D" id="2.60.260.20">
    <property type="entry name" value="Urease metallochaperone UreE, N-terminal domain"/>
    <property type="match status" value="2"/>
</dbReference>
<dbReference type="CDD" id="cd06257">
    <property type="entry name" value="DnaJ"/>
    <property type="match status" value="1"/>
</dbReference>
<dbReference type="SUPFAM" id="SSF57938">
    <property type="entry name" value="DnaJ/Hsp40 cysteine-rich domain"/>
    <property type="match status" value="1"/>
</dbReference>
<dbReference type="GO" id="GO:0005524">
    <property type="term" value="F:ATP binding"/>
    <property type="evidence" value="ECO:0007669"/>
    <property type="project" value="InterPro"/>
</dbReference>
<feature type="binding site" evidence="13">
    <location>
        <position position="201"/>
    </location>
    <ligand>
        <name>Zn(2+)</name>
        <dbReference type="ChEBI" id="CHEBI:29105"/>
        <label>2</label>
    </ligand>
</feature>
<evidence type="ECO:0000256" key="7">
    <source>
        <dbReference type="ARBA" id="ARBA00022771"/>
    </source>
</evidence>
<evidence type="ECO:0000256" key="3">
    <source>
        <dbReference type="ARBA" id="ARBA00022490"/>
    </source>
</evidence>
<dbReference type="GO" id="GO:0008270">
    <property type="term" value="F:zinc ion binding"/>
    <property type="evidence" value="ECO:0007669"/>
    <property type="project" value="UniProtKB-UniRule"/>
</dbReference>
<dbReference type="HAMAP" id="MF_01152">
    <property type="entry name" value="DnaJ"/>
    <property type="match status" value="1"/>
</dbReference>
<dbReference type="CDD" id="cd10719">
    <property type="entry name" value="DnaJ_zf"/>
    <property type="match status" value="1"/>
</dbReference>
<feature type="repeat" description="CXXCXGXG motif" evidence="13">
    <location>
        <begin position="159"/>
        <end position="166"/>
    </location>
</feature>
<keyword evidence="5 13" id="KW-0479">Metal-binding</keyword>
<dbReference type="PROSITE" id="PS51188">
    <property type="entry name" value="ZF_CR"/>
    <property type="match status" value="1"/>
</dbReference>
<evidence type="ECO:0000256" key="11">
    <source>
        <dbReference type="ARBA" id="ARBA00061004"/>
    </source>
</evidence>
<dbReference type="FunFam" id="2.60.260.20:FF:000004">
    <property type="entry name" value="Molecular chaperone DnaJ"/>
    <property type="match status" value="1"/>
</dbReference>
<evidence type="ECO:0000313" key="17">
    <source>
        <dbReference type="EMBL" id="TWH94392.1"/>
    </source>
</evidence>
<accession>A0A562KG84</accession>
<keyword evidence="4 13" id="KW-0235">DNA replication</keyword>
<feature type="repeat" description="CXXCXGXG motif" evidence="13">
    <location>
        <begin position="176"/>
        <end position="183"/>
    </location>
</feature>
<comment type="domain">
    <text evidence="13">The J domain is necessary and sufficient to stimulate DnaK ATPase activity. Zinc center 1 plays an important role in the autonomous, DnaK-independent chaperone activity of DnaJ. Zinc center 2 is essential for interaction with DnaK and for DnaJ activity.</text>
</comment>
<feature type="binding site" evidence="13">
    <location>
        <position position="215"/>
    </location>
    <ligand>
        <name>Zn(2+)</name>
        <dbReference type="ChEBI" id="CHEBI:29105"/>
        <label>1</label>
    </ligand>
</feature>
<dbReference type="InterPro" id="IPR001305">
    <property type="entry name" value="HSP_DnaJ_Cys-rich_dom"/>
</dbReference>
<dbReference type="InterPro" id="IPR002939">
    <property type="entry name" value="DnaJ_C"/>
</dbReference>
<sequence>MRAGGEMTTEIDYYSLLEVERTADATTIKSAYRKLAMKYHPDKTGGCTDGEARFKAVSEAYECLKDPQKRAAYDRYGHAAYTNAQNGGGGGFNGGRGAGGFSDLGDIFETIFGQAGFGGGGGRQAQRRGADLRYDMEITLDEAYHGKQSEIQIEVSAPCDACEGSGAQPGTGVKSCGTCGGHGQVRAQQGFFVVERTCPSCHGAGQVIENPCRSCRGEGRVDRPKTLSVNIPAGVDEGTRIRLTGEGECGARGAPPGDLYIFLHVKRHPIFERDGTTLFCRAPVSFTTASLGGTIEVPGLDGSRHEIKIPSGIQSGKQIRQRGVGMPVLNGRGQGDLVIQVDVETPTKLSARQRELLEAFRETETGEECPQSTGFFSKLKELWGD</sequence>
<comment type="cofactor">
    <cofactor evidence="13">
        <name>Zn(2+)</name>
        <dbReference type="ChEBI" id="CHEBI:29105"/>
    </cofactor>
    <text evidence="13">Binds 2 Zn(2+) ions per monomer.</text>
</comment>
<comment type="subcellular location">
    <subcellularLocation>
        <location evidence="1 13">Cytoplasm</location>
    </subcellularLocation>
</comment>
<dbReference type="Pfam" id="PF00684">
    <property type="entry name" value="DnaJ_CXXCXGXG"/>
    <property type="match status" value="1"/>
</dbReference>
<dbReference type="GO" id="GO:0042026">
    <property type="term" value="P:protein refolding"/>
    <property type="evidence" value="ECO:0007669"/>
    <property type="project" value="TreeGrafter"/>
</dbReference>